<feature type="transmembrane region" description="Helical" evidence="10">
    <location>
        <begin position="222"/>
        <end position="239"/>
    </location>
</feature>
<evidence type="ECO:0000256" key="9">
    <source>
        <dbReference type="RuleBase" id="RU003923"/>
    </source>
</evidence>
<dbReference type="FunFam" id="1.20.81.30:FF:000001">
    <property type="entry name" value="Type II secretion system protein F"/>
    <property type="match status" value="2"/>
</dbReference>
<dbReference type="PRINTS" id="PR00812">
    <property type="entry name" value="BCTERIALGSPF"/>
</dbReference>
<keyword evidence="5" id="KW-0997">Cell inner membrane</keyword>
<feature type="transmembrane region" description="Helical" evidence="10">
    <location>
        <begin position="167"/>
        <end position="186"/>
    </location>
</feature>
<keyword evidence="6 9" id="KW-0812">Transmembrane</keyword>
<dbReference type="EMBL" id="CP034235">
    <property type="protein sequence ID" value="QGQ96690.1"/>
    <property type="molecule type" value="Genomic_DNA"/>
</dbReference>
<dbReference type="Pfam" id="PF00482">
    <property type="entry name" value="T2SSF"/>
    <property type="match status" value="2"/>
</dbReference>
<feature type="transmembrane region" description="Helical" evidence="10">
    <location>
        <begin position="374"/>
        <end position="398"/>
    </location>
</feature>
<dbReference type="Gene3D" id="1.20.81.30">
    <property type="entry name" value="Type II secretion system (T2SS), domain F"/>
    <property type="match status" value="2"/>
</dbReference>
<proteinExistence type="inferred from homology"/>
<dbReference type="InterPro" id="IPR001992">
    <property type="entry name" value="T2SS_GspF/T4SS_PilC_CS"/>
</dbReference>
<evidence type="ECO:0000259" key="11">
    <source>
        <dbReference type="Pfam" id="PF00482"/>
    </source>
</evidence>
<dbReference type="KEGG" id="ppsc:EHS13_18295"/>
<dbReference type="PANTHER" id="PTHR30012">
    <property type="entry name" value="GENERAL SECRETION PATHWAY PROTEIN"/>
    <property type="match status" value="1"/>
</dbReference>
<comment type="similarity">
    <text evidence="2 9">Belongs to the GSP F family.</text>
</comment>
<evidence type="ECO:0000256" key="5">
    <source>
        <dbReference type="ARBA" id="ARBA00022519"/>
    </source>
</evidence>
<dbReference type="RefSeq" id="WP_155701763.1">
    <property type="nucleotide sequence ID" value="NZ_CP034235.1"/>
</dbReference>
<evidence type="ECO:0000256" key="1">
    <source>
        <dbReference type="ARBA" id="ARBA00004429"/>
    </source>
</evidence>
<evidence type="ECO:0000313" key="12">
    <source>
        <dbReference type="EMBL" id="QGQ96690.1"/>
    </source>
</evidence>
<gene>
    <name evidence="12" type="ORF">EHS13_18295</name>
</gene>
<evidence type="ECO:0000256" key="2">
    <source>
        <dbReference type="ARBA" id="ARBA00005745"/>
    </source>
</evidence>
<dbReference type="InterPro" id="IPR018076">
    <property type="entry name" value="T2SS_GspF_dom"/>
</dbReference>
<evidence type="ECO:0000313" key="13">
    <source>
        <dbReference type="Proteomes" id="UP000426246"/>
    </source>
</evidence>
<evidence type="ECO:0000256" key="8">
    <source>
        <dbReference type="ARBA" id="ARBA00023136"/>
    </source>
</evidence>
<dbReference type="GO" id="GO:0005886">
    <property type="term" value="C:plasma membrane"/>
    <property type="evidence" value="ECO:0007669"/>
    <property type="project" value="UniProtKB-SubCell"/>
</dbReference>
<evidence type="ECO:0000256" key="4">
    <source>
        <dbReference type="ARBA" id="ARBA00022475"/>
    </source>
</evidence>
<keyword evidence="8 10" id="KW-0472">Membrane</keyword>
<reference evidence="13" key="1">
    <citation type="submission" date="2018-11" db="EMBL/GenBank/DDBJ databases">
        <title>Complete genome sequence of Paenibacillus sp. ML311-T8.</title>
        <authorList>
            <person name="Nam Y.-D."/>
            <person name="Kang J."/>
            <person name="Chung W.-H."/>
            <person name="Park Y.S."/>
        </authorList>
    </citation>
    <scope>NUCLEOTIDE SEQUENCE [LARGE SCALE GENOMIC DNA]</scope>
    <source>
        <strain evidence="13">ML311-T8</strain>
    </source>
</reference>
<dbReference type="OrthoDB" id="9805682at2"/>
<evidence type="ECO:0000256" key="6">
    <source>
        <dbReference type="ARBA" id="ARBA00022692"/>
    </source>
</evidence>
<sequence length="403" mass="44756">MAQFVYQARSASSGQQKGTLAAHDKSAAVEELRKRGLVVLTLKERKKTVLSVEIYIGNPVKTIHFIVYCRQFATLIRAGVNIVEATRILGEQSESKPLKKALVDVNSSLLRGVSFSQSLMDHKRIFPSMFVNMVRAGEESGDLEGTLERLAIFFEKEHVTREKIKSALTYPAIVGFIAISAVIYLLKAVVPQFVTMFESMNAELPTITKIVLAASNSLSHQWYIWLICVIGIIVIYQIAKRTTRGAYIIDYGLLKMPIFGKLRQKGAVAQMTRTLSSLYSSSVPVLQSLSIVEEVVNNKVIGGFIRKSAESLRQGKPLSDPLRKAWVFPPLVTQMIAIGEETGSLDKMLEKIADFYEMDVEQTVDRLKSLIEPLLLVFLAGVVGVIVAAVMIPMFGMYENFGK</sequence>
<dbReference type="AlphaFoldDB" id="A0A6B8RK87"/>
<organism evidence="12 13">
    <name type="scientific">Paenibacillus psychroresistens</name>
    <dbReference type="NCBI Taxonomy" id="1778678"/>
    <lineage>
        <taxon>Bacteria</taxon>
        <taxon>Bacillati</taxon>
        <taxon>Bacillota</taxon>
        <taxon>Bacilli</taxon>
        <taxon>Bacillales</taxon>
        <taxon>Paenibacillaceae</taxon>
        <taxon>Paenibacillus</taxon>
    </lineage>
</organism>
<dbReference type="InterPro" id="IPR042094">
    <property type="entry name" value="T2SS_GspF_sf"/>
</dbReference>
<keyword evidence="3 9" id="KW-0813">Transport</keyword>
<feature type="domain" description="Type II secretion system protein GspF" evidence="11">
    <location>
        <begin position="68"/>
        <end position="191"/>
    </location>
</feature>
<keyword evidence="4" id="KW-1003">Cell membrane</keyword>
<protein>
    <submittedName>
        <fullName evidence="12">Type II secretion system F family protein</fullName>
    </submittedName>
</protein>
<dbReference type="Proteomes" id="UP000426246">
    <property type="component" value="Chromosome"/>
</dbReference>
<dbReference type="InterPro" id="IPR003004">
    <property type="entry name" value="GspF/PilC"/>
</dbReference>
<evidence type="ECO:0000256" key="7">
    <source>
        <dbReference type="ARBA" id="ARBA00022989"/>
    </source>
</evidence>
<keyword evidence="7 10" id="KW-1133">Transmembrane helix</keyword>
<evidence type="ECO:0000256" key="3">
    <source>
        <dbReference type="ARBA" id="ARBA00022448"/>
    </source>
</evidence>
<dbReference type="PANTHER" id="PTHR30012:SF0">
    <property type="entry name" value="TYPE II SECRETION SYSTEM PROTEIN F-RELATED"/>
    <property type="match status" value="1"/>
</dbReference>
<dbReference type="PROSITE" id="PS00874">
    <property type="entry name" value="T2SP_F"/>
    <property type="match status" value="1"/>
</dbReference>
<evidence type="ECO:0000256" key="10">
    <source>
        <dbReference type="SAM" id="Phobius"/>
    </source>
</evidence>
<comment type="subcellular location">
    <subcellularLocation>
        <location evidence="1">Cell inner membrane</location>
        <topology evidence="1">Multi-pass membrane protein</topology>
    </subcellularLocation>
    <subcellularLocation>
        <location evidence="9">Cell membrane</location>
        <topology evidence="9">Multi-pass membrane protein</topology>
    </subcellularLocation>
</comment>
<name>A0A6B8RK87_9BACL</name>
<dbReference type="GO" id="GO:0015628">
    <property type="term" value="P:protein secretion by the type II secretion system"/>
    <property type="evidence" value="ECO:0007669"/>
    <property type="project" value="TreeGrafter"/>
</dbReference>
<accession>A0A6B8RK87</accession>
<feature type="domain" description="Type II secretion system protein GspF" evidence="11">
    <location>
        <begin position="272"/>
        <end position="393"/>
    </location>
</feature>
<keyword evidence="13" id="KW-1185">Reference proteome</keyword>